<feature type="compositionally biased region" description="Basic and acidic residues" evidence="1">
    <location>
        <begin position="1"/>
        <end position="10"/>
    </location>
</feature>
<name>A0A6J4NXV5_9ACTN</name>
<evidence type="ECO:0000259" key="2">
    <source>
        <dbReference type="Pfam" id="PF10648"/>
    </source>
</evidence>
<accession>A0A6J4NXV5</accession>
<organism evidence="3">
    <name type="scientific">uncultured Rubrobacteraceae bacterium</name>
    <dbReference type="NCBI Taxonomy" id="349277"/>
    <lineage>
        <taxon>Bacteria</taxon>
        <taxon>Bacillati</taxon>
        <taxon>Actinomycetota</taxon>
        <taxon>Rubrobacteria</taxon>
        <taxon>Rubrobacterales</taxon>
        <taxon>Rubrobacteraceae</taxon>
        <taxon>environmental samples</taxon>
    </lineage>
</organism>
<dbReference type="AlphaFoldDB" id="A0A6J4NXV5"/>
<dbReference type="InterPro" id="IPR018911">
    <property type="entry name" value="Gmad2_Ig-like_dom"/>
</dbReference>
<sequence>MARDIDEDSGRPFIKVNHPAPGDVVGNPAHVAGYGTAFEGTISLRVRDDDGTVIAEGTAQGGSNGVIGEFKADLDFDRRPNQRLGVVEAFEESASGSGEDRHLDRVPIVFR</sequence>
<dbReference type="Pfam" id="PF10648">
    <property type="entry name" value="Gmad2"/>
    <property type="match status" value="1"/>
</dbReference>
<evidence type="ECO:0000256" key="1">
    <source>
        <dbReference type="SAM" id="MobiDB-lite"/>
    </source>
</evidence>
<proteinExistence type="predicted"/>
<feature type="region of interest" description="Disordered" evidence="1">
    <location>
        <begin position="1"/>
        <end position="21"/>
    </location>
</feature>
<gene>
    <name evidence="3" type="ORF">AVDCRST_MAG01-01-712</name>
</gene>
<dbReference type="EMBL" id="CADCUW010000112">
    <property type="protein sequence ID" value="CAA9394928.1"/>
    <property type="molecule type" value="Genomic_DNA"/>
</dbReference>
<reference evidence="3" key="1">
    <citation type="submission" date="2020-02" db="EMBL/GenBank/DDBJ databases">
        <authorList>
            <person name="Meier V. D."/>
        </authorList>
    </citation>
    <scope>NUCLEOTIDE SEQUENCE</scope>
    <source>
        <strain evidence="3">AVDCRST_MAG01</strain>
    </source>
</reference>
<protein>
    <recommendedName>
        <fullName evidence="2">Bacterial spore germination immunoglobulin-like domain-containing protein</fullName>
    </recommendedName>
</protein>
<feature type="domain" description="Bacterial spore germination immunoglobulin-like" evidence="2">
    <location>
        <begin position="14"/>
        <end position="96"/>
    </location>
</feature>
<evidence type="ECO:0000313" key="3">
    <source>
        <dbReference type="EMBL" id="CAA9394928.1"/>
    </source>
</evidence>